<evidence type="ECO:0000256" key="2">
    <source>
        <dbReference type="ARBA" id="ARBA00022630"/>
    </source>
</evidence>
<evidence type="ECO:0000259" key="14">
    <source>
        <dbReference type="Pfam" id="PF02770"/>
    </source>
</evidence>
<dbReference type="InterPro" id="IPR037069">
    <property type="entry name" value="AcylCoA_DH/ox_N_sf"/>
</dbReference>
<keyword evidence="6" id="KW-0503">Monooxygenase</keyword>
<sequence length="411" mass="45109">MSLSASAAAASQVEITPRAPAHIIKTDAEAIKIAKTIAAEIGKEAALRDQERRLPYQEIDLYSQSGLWGITIPKEYGGAFVSNTTLAEVVSIISEADPSIGQIPQNHLYMIEAIRLDGSEFQKRYFFDLALKGIRFGNAFSEIGTRQVTDVKTRLTPTKDGYLLSGKKFYSSGALLADWVPVVAKDENDNTVVAFVKKGSAGLNVIDDWSSFGQRTTASGTTILENVFVPADFVLPHHLAFDNPTTMGPVAQIIQAAVDTGIARAALKDTLHFVRNYTRPWIDTDLQHGYEDPLTLKDIGNLQIQVHATEALLSRAGTAIDVAQQNQNEDTVAAASIAVAEAKIFSTETALLAGSKLFELAGTRSTLGEYNLDRHWRNARTHTLHDPVRWKYYAIGNYALNNINPPRHPWF</sequence>
<comment type="catalytic activity">
    <reaction evidence="12">
        <text>dibenzothiophene 5-oxide + FMNH2 + O2 = dibenzothiophene 5,5-dioxide + FMN + H2O + H(+)</text>
        <dbReference type="Rhea" id="RHEA:49080"/>
        <dbReference type="ChEBI" id="CHEBI:15377"/>
        <dbReference type="ChEBI" id="CHEBI:15378"/>
        <dbReference type="ChEBI" id="CHEBI:15379"/>
        <dbReference type="ChEBI" id="CHEBI:23683"/>
        <dbReference type="ChEBI" id="CHEBI:57618"/>
        <dbReference type="ChEBI" id="CHEBI:58210"/>
        <dbReference type="ChEBI" id="CHEBI:90356"/>
    </reaction>
</comment>
<dbReference type="InterPro" id="IPR006091">
    <property type="entry name" value="Acyl-CoA_Oxase/DH_mid-dom"/>
</dbReference>
<organism evidence="17 18">
    <name type="scientific">Methylomonas paludis</name>
    <dbReference type="NCBI Taxonomy" id="1173101"/>
    <lineage>
        <taxon>Bacteria</taxon>
        <taxon>Pseudomonadati</taxon>
        <taxon>Pseudomonadota</taxon>
        <taxon>Gammaproteobacteria</taxon>
        <taxon>Methylococcales</taxon>
        <taxon>Methylococcaceae</taxon>
        <taxon>Methylomonas</taxon>
    </lineage>
</organism>
<dbReference type="InterPro" id="IPR036250">
    <property type="entry name" value="AcylCo_DH-like_C"/>
</dbReference>
<comment type="similarity">
    <text evidence="8">Belongs to the DszC flavin monooxygenase family.</text>
</comment>
<keyword evidence="3" id="KW-0288">FMN</keyword>
<evidence type="ECO:0000256" key="9">
    <source>
        <dbReference type="ARBA" id="ARBA00034328"/>
    </source>
</evidence>
<dbReference type="KEGG" id="mpad:KEF85_07860"/>
<dbReference type="EC" id="1.14.14.21" evidence="9"/>
<dbReference type="InterPro" id="IPR046373">
    <property type="entry name" value="Acyl-CoA_Oxase/DH_mid-dom_sf"/>
</dbReference>
<evidence type="ECO:0000256" key="1">
    <source>
        <dbReference type="ARBA" id="ARBA00004496"/>
    </source>
</evidence>
<dbReference type="InterPro" id="IPR013786">
    <property type="entry name" value="AcylCoA_DH/ox_N"/>
</dbReference>
<comment type="subcellular location">
    <subcellularLocation>
        <location evidence="1">Cytoplasm</location>
    </subcellularLocation>
</comment>
<dbReference type="NCBIfam" id="TIGR04022">
    <property type="entry name" value="sulfur_SfnB"/>
    <property type="match status" value="1"/>
</dbReference>
<dbReference type="GO" id="GO:0005737">
    <property type="term" value="C:cytoplasm"/>
    <property type="evidence" value="ECO:0007669"/>
    <property type="project" value="UniProtKB-SubCell"/>
</dbReference>
<dbReference type="SUPFAM" id="SSF56645">
    <property type="entry name" value="Acyl-CoA dehydrogenase NM domain-like"/>
    <property type="match status" value="1"/>
</dbReference>
<evidence type="ECO:0000259" key="16">
    <source>
        <dbReference type="Pfam" id="PF08028"/>
    </source>
</evidence>
<dbReference type="GO" id="GO:0050660">
    <property type="term" value="F:flavin adenine dinucleotide binding"/>
    <property type="evidence" value="ECO:0007669"/>
    <property type="project" value="InterPro"/>
</dbReference>
<evidence type="ECO:0000256" key="6">
    <source>
        <dbReference type="ARBA" id="ARBA00023033"/>
    </source>
</evidence>
<dbReference type="EMBL" id="CP073754">
    <property type="protein sequence ID" value="QWF72350.1"/>
    <property type="molecule type" value="Genomic_DNA"/>
</dbReference>
<keyword evidence="2" id="KW-0285">Flavoprotein</keyword>
<comment type="pathway">
    <text evidence="7">Sulfur metabolism; dibenzothiophene degradation.</text>
</comment>
<feature type="domain" description="Acyl-CoA oxidase/dehydrogenase middle" evidence="14">
    <location>
        <begin position="147"/>
        <end position="227"/>
    </location>
</feature>
<keyword evidence="5 17" id="KW-0560">Oxidoreductase</keyword>
<proteinExistence type="inferred from homology"/>
<keyword evidence="4" id="KW-0547">Nucleotide-binding</keyword>
<evidence type="ECO:0000256" key="10">
    <source>
        <dbReference type="ARBA" id="ARBA00034345"/>
    </source>
</evidence>
<dbReference type="RefSeq" id="WP_215584744.1">
    <property type="nucleotide sequence ID" value="NZ_CP073754.1"/>
</dbReference>
<dbReference type="Gene3D" id="2.40.110.10">
    <property type="entry name" value="Butyryl-CoA Dehydrogenase, subunit A, domain 2"/>
    <property type="match status" value="1"/>
</dbReference>
<evidence type="ECO:0000313" key="18">
    <source>
        <dbReference type="Proteomes" id="UP000676649"/>
    </source>
</evidence>
<evidence type="ECO:0000313" key="17">
    <source>
        <dbReference type="EMBL" id="QWF72350.1"/>
    </source>
</evidence>
<dbReference type="InterPro" id="IPR009100">
    <property type="entry name" value="AcylCoA_DH/oxidase_NM_dom_sf"/>
</dbReference>
<dbReference type="InterPro" id="IPR023922">
    <property type="entry name" value="S04_starv_induced_SfnB"/>
</dbReference>
<feature type="domain" description="Acyl-CoA dehydrogenase C-terminal" evidence="16">
    <location>
        <begin position="253"/>
        <end position="386"/>
    </location>
</feature>
<evidence type="ECO:0000256" key="5">
    <source>
        <dbReference type="ARBA" id="ARBA00023002"/>
    </source>
</evidence>
<feature type="domain" description="Acyl-CoA dehydrogenase/oxidase N-terminal" evidence="15">
    <location>
        <begin position="34"/>
        <end position="127"/>
    </location>
</feature>
<comment type="catalytic activity">
    <reaction evidence="13">
        <text>dibenzothiophene + 2 FMNH2 + 2 O2 = dibenzothiophene 5,5-dioxide + 2 FMN + 2 H2O + 2 H(+)</text>
        <dbReference type="Rhea" id="RHEA:49072"/>
        <dbReference type="ChEBI" id="CHEBI:15377"/>
        <dbReference type="ChEBI" id="CHEBI:15378"/>
        <dbReference type="ChEBI" id="CHEBI:15379"/>
        <dbReference type="ChEBI" id="CHEBI:23681"/>
        <dbReference type="ChEBI" id="CHEBI:57618"/>
        <dbReference type="ChEBI" id="CHEBI:58210"/>
        <dbReference type="ChEBI" id="CHEBI:90356"/>
        <dbReference type="EC" id="1.14.14.21"/>
    </reaction>
</comment>
<dbReference type="Pfam" id="PF02771">
    <property type="entry name" value="Acyl-CoA_dh_N"/>
    <property type="match status" value="1"/>
</dbReference>
<comment type="catalytic activity">
    <reaction evidence="11">
        <text>dibenzothiophene + FMNH2 + O2 = dibenzothiophene 5-oxide + FMN + H2O + H(+)</text>
        <dbReference type="Rhea" id="RHEA:49076"/>
        <dbReference type="ChEBI" id="CHEBI:15377"/>
        <dbReference type="ChEBI" id="CHEBI:15378"/>
        <dbReference type="ChEBI" id="CHEBI:15379"/>
        <dbReference type="ChEBI" id="CHEBI:23681"/>
        <dbReference type="ChEBI" id="CHEBI:23683"/>
        <dbReference type="ChEBI" id="CHEBI:57618"/>
        <dbReference type="ChEBI" id="CHEBI:58210"/>
    </reaction>
</comment>
<dbReference type="GO" id="GO:0006552">
    <property type="term" value="P:L-leucine catabolic process"/>
    <property type="evidence" value="ECO:0007669"/>
    <property type="project" value="TreeGrafter"/>
</dbReference>
<name>A0A975RAD1_9GAMM</name>
<evidence type="ECO:0000256" key="8">
    <source>
        <dbReference type="ARBA" id="ARBA00034317"/>
    </source>
</evidence>
<dbReference type="PIRSF" id="PIRSF016578">
    <property type="entry name" value="HsaA"/>
    <property type="match status" value="1"/>
</dbReference>
<dbReference type="Pfam" id="PF02770">
    <property type="entry name" value="Acyl-CoA_dh_M"/>
    <property type="match status" value="1"/>
</dbReference>
<reference evidence="17" key="1">
    <citation type="submission" date="2021-04" db="EMBL/GenBank/DDBJ databases">
        <title>Draft genome sequence data of methanotrophic Methylovulum sp. strain S1L and Methylomonas sp. strain S2AM isolated from boreal lake water columns.</title>
        <authorList>
            <person name="Rissanen A.J."/>
            <person name="Mangayil R."/>
            <person name="Svenning M.M."/>
            <person name="Khanongnuch R."/>
        </authorList>
    </citation>
    <scope>NUCLEOTIDE SEQUENCE</scope>
    <source>
        <strain evidence="17">S2AM</strain>
    </source>
</reference>
<dbReference type="Gene3D" id="1.20.140.10">
    <property type="entry name" value="Butyryl-CoA Dehydrogenase, subunit A, domain 3"/>
    <property type="match status" value="1"/>
</dbReference>
<protein>
    <recommendedName>
        <fullName evidence="10">Dibenzothiophene monooxygenase</fullName>
        <ecNumber evidence="9">1.14.14.21</ecNumber>
    </recommendedName>
</protein>
<dbReference type="PANTHER" id="PTHR43884">
    <property type="entry name" value="ACYL-COA DEHYDROGENASE"/>
    <property type="match status" value="1"/>
</dbReference>
<evidence type="ECO:0000259" key="15">
    <source>
        <dbReference type="Pfam" id="PF02771"/>
    </source>
</evidence>
<dbReference type="GO" id="GO:0008470">
    <property type="term" value="F:3-methylbutanoyl-CoA dehydrogenase activity"/>
    <property type="evidence" value="ECO:0007669"/>
    <property type="project" value="TreeGrafter"/>
</dbReference>
<dbReference type="Proteomes" id="UP000676649">
    <property type="component" value="Chromosome"/>
</dbReference>
<dbReference type="GO" id="GO:0004497">
    <property type="term" value="F:monooxygenase activity"/>
    <property type="evidence" value="ECO:0007669"/>
    <property type="project" value="UniProtKB-KW"/>
</dbReference>
<evidence type="ECO:0000256" key="4">
    <source>
        <dbReference type="ARBA" id="ARBA00022741"/>
    </source>
</evidence>
<dbReference type="AlphaFoldDB" id="A0A975RAD1"/>
<dbReference type="SUPFAM" id="SSF47203">
    <property type="entry name" value="Acyl-CoA dehydrogenase C-terminal domain-like"/>
    <property type="match status" value="1"/>
</dbReference>
<dbReference type="Pfam" id="PF08028">
    <property type="entry name" value="Acyl-CoA_dh_2"/>
    <property type="match status" value="1"/>
</dbReference>
<dbReference type="InterPro" id="IPR013107">
    <property type="entry name" value="Acyl-CoA_DH_C"/>
</dbReference>
<evidence type="ECO:0000256" key="7">
    <source>
        <dbReference type="ARBA" id="ARBA00034307"/>
    </source>
</evidence>
<keyword evidence="18" id="KW-1185">Reference proteome</keyword>
<evidence type="ECO:0000256" key="3">
    <source>
        <dbReference type="ARBA" id="ARBA00022643"/>
    </source>
</evidence>
<accession>A0A975RAD1</accession>
<gene>
    <name evidence="17" type="ORF">KEF85_07860</name>
</gene>
<evidence type="ECO:0000256" key="13">
    <source>
        <dbReference type="ARBA" id="ARBA00049456"/>
    </source>
</evidence>
<dbReference type="Gene3D" id="1.10.540.10">
    <property type="entry name" value="Acyl-CoA dehydrogenase/oxidase, N-terminal domain"/>
    <property type="match status" value="1"/>
</dbReference>
<dbReference type="PANTHER" id="PTHR43884:SF12">
    <property type="entry name" value="ISOVALERYL-COA DEHYDROGENASE, MITOCHONDRIAL-RELATED"/>
    <property type="match status" value="1"/>
</dbReference>
<evidence type="ECO:0000256" key="11">
    <source>
        <dbReference type="ARBA" id="ARBA00047859"/>
    </source>
</evidence>
<evidence type="ECO:0000256" key="12">
    <source>
        <dbReference type="ARBA" id="ARBA00048445"/>
    </source>
</evidence>